<evidence type="ECO:0000313" key="6">
    <source>
        <dbReference type="Proteomes" id="UP001208570"/>
    </source>
</evidence>
<evidence type="ECO:0000259" key="4">
    <source>
        <dbReference type="PROSITE" id="PS51228"/>
    </source>
</evidence>
<feature type="compositionally biased region" description="Acidic residues" evidence="3">
    <location>
        <begin position="1"/>
        <end position="13"/>
    </location>
</feature>
<reference evidence="5" key="1">
    <citation type="journal article" date="2023" name="Mol. Biol. Evol.">
        <title>Third-Generation Sequencing Reveals the Adaptive Role of the Epigenome in Three Deep-Sea Polychaetes.</title>
        <authorList>
            <person name="Perez M."/>
            <person name="Aroh O."/>
            <person name="Sun Y."/>
            <person name="Lan Y."/>
            <person name="Juniper S.K."/>
            <person name="Young C.R."/>
            <person name="Angers B."/>
            <person name="Qian P.Y."/>
        </authorList>
    </citation>
    <scope>NUCLEOTIDE SEQUENCE</scope>
    <source>
        <strain evidence="5">P08H-3</strain>
    </source>
</reference>
<dbReference type="SUPFAM" id="SSF47027">
    <property type="entry name" value="Acyl-CoA binding protein"/>
    <property type="match status" value="1"/>
</dbReference>
<dbReference type="GO" id="GO:0000062">
    <property type="term" value="F:fatty-acyl-CoA binding"/>
    <property type="evidence" value="ECO:0007669"/>
    <property type="project" value="InterPro"/>
</dbReference>
<feature type="domain" description="ACB" evidence="4">
    <location>
        <begin position="1"/>
        <end position="90"/>
    </location>
</feature>
<proteinExistence type="inferred from homology"/>
<dbReference type="InterPro" id="IPR000582">
    <property type="entry name" value="Acyl-CoA-binding_protein"/>
</dbReference>
<dbReference type="PROSITE" id="PS51228">
    <property type="entry name" value="ACB_2"/>
    <property type="match status" value="1"/>
</dbReference>
<dbReference type="EMBL" id="JAODUP010000530">
    <property type="protein sequence ID" value="KAK2147903.1"/>
    <property type="molecule type" value="Genomic_DNA"/>
</dbReference>
<dbReference type="Proteomes" id="UP001208570">
    <property type="component" value="Unassembled WGS sequence"/>
</dbReference>
<dbReference type="Pfam" id="PF00887">
    <property type="entry name" value="ACBP"/>
    <property type="match status" value="1"/>
</dbReference>
<keyword evidence="6" id="KW-1185">Reference proteome</keyword>
<gene>
    <name evidence="5" type="ORF">LSH36_530g03044</name>
</gene>
<sequence>MSNIETEDSSDPAEEVKNLKQKPNDEDMLKLYGLYKQATVGEINTDRPGMLDFKGKAKWDAWEKVKGMSKEDAEAAYIKFVQELKTKYGF</sequence>
<evidence type="ECO:0000313" key="5">
    <source>
        <dbReference type="EMBL" id="KAK2147903.1"/>
    </source>
</evidence>
<dbReference type="PANTHER" id="PTHR23310:SF62">
    <property type="entry name" value="ACYL-COA BINDING PROTEIN 1, ISOFORM A"/>
    <property type="match status" value="1"/>
</dbReference>
<keyword evidence="2" id="KW-0446">Lipid-binding</keyword>
<dbReference type="InterPro" id="IPR035984">
    <property type="entry name" value="Acyl-CoA-binding_sf"/>
</dbReference>
<accession>A0AAD9J7J6</accession>
<evidence type="ECO:0000256" key="2">
    <source>
        <dbReference type="ARBA" id="ARBA00023121"/>
    </source>
</evidence>
<organism evidence="5 6">
    <name type="scientific">Paralvinella palmiformis</name>
    <dbReference type="NCBI Taxonomy" id="53620"/>
    <lineage>
        <taxon>Eukaryota</taxon>
        <taxon>Metazoa</taxon>
        <taxon>Spiralia</taxon>
        <taxon>Lophotrochozoa</taxon>
        <taxon>Annelida</taxon>
        <taxon>Polychaeta</taxon>
        <taxon>Sedentaria</taxon>
        <taxon>Canalipalpata</taxon>
        <taxon>Terebellida</taxon>
        <taxon>Terebelliformia</taxon>
        <taxon>Alvinellidae</taxon>
        <taxon>Paralvinella</taxon>
    </lineage>
</organism>
<dbReference type="PRINTS" id="PR00689">
    <property type="entry name" value="ACOABINDINGP"/>
</dbReference>
<name>A0AAD9J7J6_9ANNE</name>
<evidence type="ECO:0000256" key="1">
    <source>
        <dbReference type="ARBA" id="ARBA00005567"/>
    </source>
</evidence>
<dbReference type="InterPro" id="IPR014352">
    <property type="entry name" value="FERM/acyl-CoA-bd_prot_sf"/>
</dbReference>
<dbReference type="AlphaFoldDB" id="A0AAD9J7J6"/>
<dbReference type="GO" id="GO:0006631">
    <property type="term" value="P:fatty acid metabolic process"/>
    <property type="evidence" value="ECO:0007669"/>
    <property type="project" value="TreeGrafter"/>
</dbReference>
<dbReference type="PANTHER" id="PTHR23310">
    <property type="entry name" value="ACYL-COA-BINDING PROTEIN, ACBP"/>
    <property type="match status" value="1"/>
</dbReference>
<protein>
    <recommendedName>
        <fullName evidence="4">ACB domain-containing protein</fullName>
    </recommendedName>
</protein>
<evidence type="ECO:0000256" key="3">
    <source>
        <dbReference type="SAM" id="MobiDB-lite"/>
    </source>
</evidence>
<dbReference type="FunFam" id="1.20.80.10:FF:000010">
    <property type="entry name" value="Acyl-CoA-binding domain-containing protein 5"/>
    <property type="match status" value="1"/>
</dbReference>
<comment type="caution">
    <text evidence="5">The sequence shown here is derived from an EMBL/GenBank/DDBJ whole genome shotgun (WGS) entry which is preliminary data.</text>
</comment>
<feature type="region of interest" description="Disordered" evidence="3">
    <location>
        <begin position="1"/>
        <end position="22"/>
    </location>
</feature>
<comment type="similarity">
    <text evidence="1">Belongs to the ACBP family.</text>
</comment>
<dbReference type="Gene3D" id="1.20.80.10">
    <property type="match status" value="1"/>
</dbReference>